<name>A0ABD5US15_9EURY</name>
<evidence type="ECO:0000259" key="1">
    <source>
        <dbReference type="PROSITE" id="PS51352"/>
    </source>
</evidence>
<gene>
    <name evidence="2" type="ORF">ACFQE9_06520</name>
</gene>
<organism evidence="2 3">
    <name type="scientific">Halopenitus salinus</name>
    <dbReference type="NCBI Taxonomy" id="1198295"/>
    <lineage>
        <taxon>Archaea</taxon>
        <taxon>Methanobacteriati</taxon>
        <taxon>Methanobacteriota</taxon>
        <taxon>Stenosarchaea group</taxon>
        <taxon>Halobacteria</taxon>
        <taxon>Halobacteriales</taxon>
        <taxon>Haloferacaceae</taxon>
        <taxon>Halopenitus</taxon>
    </lineage>
</organism>
<dbReference type="Gene3D" id="3.40.30.10">
    <property type="entry name" value="Glutaredoxin"/>
    <property type="match status" value="1"/>
</dbReference>
<dbReference type="Proteomes" id="UP001596296">
    <property type="component" value="Unassembled WGS sequence"/>
</dbReference>
<feature type="domain" description="Thioredoxin" evidence="1">
    <location>
        <begin position="13"/>
        <end position="174"/>
    </location>
</feature>
<comment type="caution">
    <text evidence="2">The sequence shown here is derived from an EMBL/GenBank/DDBJ whole genome shotgun (WGS) entry which is preliminary data.</text>
</comment>
<reference evidence="2 3" key="1">
    <citation type="journal article" date="2019" name="Int. J. Syst. Evol. Microbiol.">
        <title>The Global Catalogue of Microorganisms (GCM) 10K type strain sequencing project: providing services to taxonomists for standard genome sequencing and annotation.</title>
        <authorList>
            <consortium name="The Broad Institute Genomics Platform"/>
            <consortium name="The Broad Institute Genome Sequencing Center for Infectious Disease"/>
            <person name="Wu L."/>
            <person name="Ma J."/>
        </authorList>
    </citation>
    <scope>NUCLEOTIDE SEQUENCE [LARGE SCALE GENOMIC DNA]</scope>
    <source>
        <strain evidence="2 3">SKJ47</strain>
    </source>
</reference>
<dbReference type="AlphaFoldDB" id="A0ABD5US15"/>
<dbReference type="EC" id="1.11.1.24" evidence="2"/>
<dbReference type="InterPro" id="IPR000866">
    <property type="entry name" value="AhpC/TSA"/>
</dbReference>
<dbReference type="EMBL" id="JBHSXL010000006">
    <property type="protein sequence ID" value="MFC6892262.1"/>
    <property type="molecule type" value="Genomic_DNA"/>
</dbReference>
<dbReference type="RefSeq" id="WP_379743048.1">
    <property type="nucleotide sequence ID" value="NZ_JBHSVN010000001.1"/>
</dbReference>
<dbReference type="PROSITE" id="PS51352">
    <property type="entry name" value="THIOREDOXIN_2"/>
    <property type="match status" value="1"/>
</dbReference>
<dbReference type="Pfam" id="PF00578">
    <property type="entry name" value="AhpC-TSA"/>
    <property type="match status" value="1"/>
</dbReference>
<dbReference type="InterPro" id="IPR036249">
    <property type="entry name" value="Thioredoxin-like_sf"/>
</dbReference>
<accession>A0ABD5US15</accession>
<protein>
    <submittedName>
        <fullName evidence="2">Peroxiredoxin family protein</fullName>
        <ecNumber evidence="2">1.11.1.24</ecNumber>
    </submittedName>
</protein>
<dbReference type="InterPro" id="IPR013766">
    <property type="entry name" value="Thioredoxin_domain"/>
</dbReference>
<keyword evidence="2" id="KW-0575">Peroxidase</keyword>
<sequence length="174" mass="19107">MLRLIKGGSDGRSDLGVPGDVDFAGANVGAGPDPFVLSEADADLAALFFHRDHLCGNCRTQVKTVVARHDDFENAGVEPVSILPEPRDRAAEWVAEYDVPYPFVADPDAEIASQYGQRRRFGPIGRRVDLIGRMPEVVLVDLRRDPEVLWRYAGDHPGDRPGIEAILEEAAKFT</sequence>
<evidence type="ECO:0000313" key="3">
    <source>
        <dbReference type="Proteomes" id="UP001596296"/>
    </source>
</evidence>
<keyword evidence="3" id="KW-1185">Reference proteome</keyword>
<keyword evidence="2" id="KW-0560">Oxidoreductase</keyword>
<dbReference type="GO" id="GO:0140824">
    <property type="term" value="F:thioredoxin-dependent peroxiredoxin activity"/>
    <property type="evidence" value="ECO:0007669"/>
    <property type="project" value="UniProtKB-EC"/>
</dbReference>
<dbReference type="SUPFAM" id="SSF52833">
    <property type="entry name" value="Thioredoxin-like"/>
    <property type="match status" value="1"/>
</dbReference>
<proteinExistence type="predicted"/>
<evidence type="ECO:0000313" key="2">
    <source>
        <dbReference type="EMBL" id="MFC6892262.1"/>
    </source>
</evidence>